<dbReference type="InterPro" id="IPR044861">
    <property type="entry name" value="IPNS-like_FE2OG_OXY"/>
</dbReference>
<evidence type="ECO:0000313" key="6">
    <source>
        <dbReference type="Proteomes" id="UP000006072"/>
    </source>
</evidence>
<keyword evidence="3" id="KW-0479">Metal-binding</keyword>
<comment type="pathway">
    <text evidence="1">Antibiotic biosynthesis.</text>
</comment>
<dbReference type="RefSeq" id="WP_003929097.1">
    <property type="nucleotide sequence ID" value="NZ_JH814685.1"/>
</dbReference>
<evidence type="ECO:0000256" key="1">
    <source>
        <dbReference type="ARBA" id="ARBA00004792"/>
    </source>
</evidence>
<feature type="domain" description="Fe2OG dioxygenase" evidence="4">
    <location>
        <begin position="175"/>
        <end position="283"/>
    </location>
</feature>
<dbReference type="PANTHER" id="PTHR47990">
    <property type="entry name" value="2-OXOGLUTARATE (2OG) AND FE(II)-DEPENDENT OXYGENASE SUPERFAMILY PROTEIN-RELATED"/>
    <property type="match status" value="1"/>
</dbReference>
<keyword evidence="6" id="KW-1185">Reference proteome</keyword>
<dbReference type="InterPro" id="IPR027443">
    <property type="entry name" value="IPNS-like_sf"/>
</dbReference>
<dbReference type="GO" id="GO:0046872">
    <property type="term" value="F:metal ion binding"/>
    <property type="evidence" value="ECO:0007669"/>
    <property type="project" value="UniProtKB-KW"/>
</dbReference>
<dbReference type="Proteomes" id="UP000006072">
    <property type="component" value="Unassembled WGS sequence"/>
</dbReference>
<dbReference type="eggNOG" id="COG3491">
    <property type="taxonomic scope" value="Bacteria"/>
</dbReference>
<dbReference type="InterPro" id="IPR005123">
    <property type="entry name" value="Oxoglu/Fe-dep_dioxygenase_dom"/>
</dbReference>
<dbReference type="AlphaFoldDB" id="K0UPE7"/>
<keyword evidence="3" id="KW-0408">Iron</keyword>
<comment type="similarity">
    <text evidence="3">Belongs to the iron/ascorbate-dependent oxidoreductase family.</text>
</comment>
<evidence type="ECO:0000256" key="3">
    <source>
        <dbReference type="RuleBase" id="RU003682"/>
    </source>
</evidence>
<reference evidence="5 6" key="1">
    <citation type="journal article" date="2012" name="J. Bacteriol.">
        <title>Complete Genome Sequence of Mycobacterium vaccae Type Strain ATCC 25954.</title>
        <authorList>
            <person name="Ho Y.S."/>
            <person name="Adroub S.A."/>
            <person name="Abadi M."/>
            <person name="Al Alwan B."/>
            <person name="Alkhateeb R."/>
            <person name="Gao G."/>
            <person name="Ragab A."/>
            <person name="Ali S."/>
            <person name="van Soolingen D."/>
            <person name="Bitter W."/>
            <person name="Pain A."/>
            <person name="Abdallah A.M."/>
        </authorList>
    </citation>
    <scope>NUCLEOTIDE SEQUENCE [LARGE SCALE GENOMIC DNA]</scope>
    <source>
        <strain evidence="5 6">ATCC 25954</strain>
    </source>
</reference>
<dbReference type="PATRIC" id="fig|1194972.3.peg.2766"/>
<dbReference type="EMBL" id="ALQA01000026">
    <property type="protein sequence ID" value="EJZ08982.1"/>
    <property type="molecule type" value="Genomic_DNA"/>
</dbReference>
<dbReference type="InterPro" id="IPR050231">
    <property type="entry name" value="Iron_ascorbate_oxido_reductase"/>
</dbReference>
<accession>K0UPE7</accession>
<dbReference type="SUPFAM" id="SSF51197">
    <property type="entry name" value="Clavaminate synthase-like"/>
    <property type="match status" value="1"/>
</dbReference>
<dbReference type="HOGENOM" id="CLU_010119_6_3_11"/>
<comment type="caution">
    <text evidence="5">The sequence shown here is derived from an EMBL/GenBank/DDBJ whole genome shotgun (WGS) entry which is preliminary data.</text>
</comment>
<sequence>MIRQFALPDLVIAARTGDTDTLAQFDAVCTESGAFALTGLPISEPVLAAVYEQTLEFFRLPQGSKEALRDPGGNPYIGWHGPTEGSERDSGKRKEMFHIGPRISPTLATPDPGGHFDAPPGAIGGSLWPRTLPAFTEAWHAYYRQMQESAMLLGEVMAATLGVELAVWQELVATNWADLAANYYPAARPEDTGSRNAVHTDDTLFTILYQDDGGGGGLRMQRRDGRWVDVPPVAETYLVNIGALLTYLTADQWWAVPHEVTAPRVEDPSTQTPRVSIPFFYRPNDSRALTPFHTAAQPTGTVLMSEWLHNRRTSAVR</sequence>
<dbReference type="InterPro" id="IPR026992">
    <property type="entry name" value="DIOX_N"/>
</dbReference>
<keyword evidence="2" id="KW-0045">Antibiotic biosynthesis</keyword>
<dbReference type="Pfam" id="PF03171">
    <property type="entry name" value="2OG-FeII_Oxy"/>
    <property type="match status" value="1"/>
</dbReference>
<name>K0UPE7_MYCVA</name>
<organism evidence="5 6">
    <name type="scientific">Mycolicibacterium vaccae ATCC 25954</name>
    <dbReference type="NCBI Taxonomy" id="1194972"/>
    <lineage>
        <taxon>Bacteria</taxon>
        <taxon>Bacillati</taxon>
        <taxon>Actinomycetota</taxon>
        <taxon>Actinomycetes</taxon>
        <taxon>Mycobacteriales</taxon>
        <taxon>Mycobacteriaceae</taxon>
        <taxon>Mycolicibacterium</taxon>
    </lineage>
</organism>
<evidence type="ECO:0000313" key="5">
    <source>
        <dbReference type="EMBL" id="EJZ08982.1"/>
    </source>
</evidence>
<protein>
    <submittedName>
        <fullName evidence="5">Flavanone 3-dioxygenase</fullName>
    </submittedName>
</protein>
<dbReference type="PROSITE" id="PS51471">
    <property type="entry name" value="FE2OG_OXY"/>
    <property type="match status" value="1"/>
</dbReference>
<dbReference type="GO" id="GO:0051213">
    <property type="term" value="F:dioxygenase activity"/>
    <property type="evidence" value="ECO:0007669"/>
    <property type="project" value="UniProtKB-KW"/>
</dbReference>
<evidence type="ECO:0000259" key="4">
    <source>
        <dbReference type="PROSITE" id="PS51471"/>
    </source>
</evidence>
<evidence type="ECO:0000256" key="2">
    <source>
        <dbReference type="ARBA" id="ARBA00023194"/>
    </source>
</evidence>
<gene>
    <name evidence="5" type="ORF">MVAC_13848</name>
</gene>
<dbReference type="GO" id="GO:0017000">
    <property type="term" value="P:antibiotic biosynthetic process"/>
    <property type="evidence" value="ECO:0007669"/>
    <property type="project" value="UniProtKB-KW"/>
</dbReference>
<dbReference type="Pfam" id="PF14226">
    <property type="entry name" value="DIOX_N"/>
    <property type="match status" value="1"/>
</dbReference>
<dbReference type="Gene3D" id="2.60.120.330">
    <property type="entry name" value="B-lactam Antibiotic, Isopenicillin N Synthase, Chain"/>
    <property type="match status" value="1"/>
</dbReference>
<proteinExistence type="inferred from homology"/>
<keyword evidence="5" id="KW-0223">Dioxygenase</keyword>
<keyword evidence="3" id="KW-0560">Oxidoreductase</keyword>